<evidence type="ECO:0000259" key="3">
    <source>
        <dbReference type="PROSITE" id="PS50157"/>
    </source>
</evidence>
<feature type="compositionally biased region" description="Polar residues" evidence="2">
    <location>
        <begin position="1001"/>
        <end position="1024"/>
    </location>
</feature>
<feature type="compositionally biased region" description="Polar residues" evidence="2">
    <location>
        <begin position="285"/>
        <end position="294"/>
    </location>
</feature>
<feature type="region of interest" description="Disordered" evidence="2">
    <location>
        <begin position="827"/>
        <end position="868"/>
    </location>
</feature>
<feature type="compositionally biased region" description="Basic and acidic residues" evidence="2">
    <location>
        <begin position="773"/>
        <end position="786"/>
    </location>
</feature>
<evidence type="ECO:0000256" key="2">
    <source>
        <dbReference type="SAM" id="MobiDB-lite"/>
    </source>
</evidence>
<accession>A0AAP0JWW8</accession>
<proteinExistence type="predicted"/>
<keyword evidence="1" id="KW-0863">Zinc-finger</keyword>
<dbReference type="PROSITE" id="PS00028">
    <property type="entry name" value="ZINC_FINGER_C2H2_1"/>
    <property type="match status" value="1"/>
</dbReference>
<feature type="region of interest" description="Disordered" evidence="2">
    <location>
        <begin position="42"/>
        <end position="64"/>
    </location>
</feature>
<dbReference type="GO" id="GO:0008270">
    <property type="term" value="F:zinc ion binding"/>
    <property type="evidence" value="ECO:0007669"/>
    <property type="project" value="UniProtKB-KW"/>
</dbReference>
<comment type="caution">
    <text evidence="4">The sequence shown here is derived from an EMBL/GenBank/DDBJ whole genome shotgun (WGS) entry which is preliminary data.</text>
</comment>
<feature type="region of interest" description="Disordered" evidence="2">
    <location>
        <begin position="959"/>
        <end position="1036"/>
    </location>
</feature>
<feature type="region of interest" description="Disordered" evidence="2">
    <location>
        <begin position="69"/>
        <end position="88"/>
    </location>
</feature>
<feature type="compositionally biased region" description="Polar residues" evidence="2">
    <location>
        <begin position="332"/>
        <end position="348"/>
    </location>
</feature>
<feature type="domain" description="C2H2-type" evidence="3">
    <location>
        <begin position="10"/>
        <end position="32"/>
    </location>
</feature>
<dbReference type="Proteomes" id="UP001419268">
    <property type="component" value="Unassembled WGS sequence"/>
</dbReference>
<feature type="compositionally biased region" description="Basic and acidic residues" evidence="2">
    <location>
        <begin position="828"/>
        <end position="841"/>
    </location>
</feature>
<dbReference type="EMBL" id="JBBNAG010000004">
    <property type="protein sequence ID" value="KAK9141033.1"/>
    <property type="molecule type" value="Genomic_DNA"/>
</dbReference>
<evidence type="ECO:0000313" key="5">
    <source>
        <dbReference type="Proteomes" id="UP001419268"/>
    </source>
</evidence>
<evidence type="ECO:0000313" key="4">
    <source>
        <dbReference type="EMBL" id="KAK9141033.1"/>
    </source>
</evidence>
<feature type="compositionally biased region" description="Polar residues" evidence="2">
    <location>
        <begin position="133"/>
        <end position="144"/>
    </location>
</feature>
<dbReference type="AlphaFoldDB" id="A0AAP0JWW8"/>
<name>A0AAP0JWW8_9MAGN</name>
<dbReference type="InterPro" id="IPR013087">
    <property type="entry name" value="Znf_C2H2_type"/>
</dbReference>
<organism evidence="4 5">
    <name type="scientific">Stephania cephalantha</name>
    <dbReference type="NCBI Taxonomy" id="152367"/>
    <lineage>
        <taxon>Eukaryota</taxon>
        <taxon>Viridiplantae</taxon>
        <taxon>Streptophyta</taxon>
        <taxon>Embryophyta</taxon>
        <taxon>Tracheophyta</taxon>
        <taxon>Spermatophyta</taxon>
        <taxon>Magnoliopsida</taxon>
        <taxon>Ranunculales</taxon>
        <taxon>Menispermaceae</taxon>
        <taxon>Menispermoideae</taxon>
        <taxon>Cissampelideae</taxon>
        <taxon>Stephania</taxon>
    </lineage>
</organism>
<dbReference type="PROSITE" id="PS50157">
    <property type="entry name" value="ZINC_FINGER_C2H2_2"/>
    <property type="match status" value="1"/>
</dbReference>
<feature type="compositionally biased region" description="Polar residues" evidence="2">
    <location>
        <begin position="1071"/>
        <end position="1104"/>
    </location>
</feature>
<feature type="region of interest" description="Disordered" evidence="2">
    <location>
        <begin position="1068"/>
        <end position="1138"/>
    </location>
</feature>
<gene>
    <name evidence="4" type="ORF">Scep_010714</name>
</gene>
<feature type="region of interest" description="Disordered" evidence="2">
    <location>
        <begin position="129"/>
        <end position="148"/>
    </location>
</feature>
<feature type="region of interest" description="Disordered" evidence="2">
    <location>
        <begin position="275"/>
        <end position="294"/>
    </location>
</feature>
<reference evidence="4 5" key="1">
    <citation type="submission" date="2024-01" db="EMBL/GenBank/DDBJ databases">
        <title>Genome assemblies of Stephania.</title>
        <authorList>
            <person name="Yang L."/>
        </authorList>
    </citation>
    <scope>NUCLEOTIDE SEQUENCE [LARGE SCALE GENOMIC DNA]</scope>
    <source>
        <strain evidence="4">JXDWG</strain>
        <tissue evidence="4">Leaf</tissue>
    </source>
</reference>
<keyword evidence="5" id="KW-1185">Reference proteome</keyword>
<feature type="compositionally biased region" description="Polar residues" evidence="2">
    <location>
        <begin position="856"/>
        <end position="867"/>
    </location>
</feature>
<sequence>MNSSSVHGSHVCSKCGWAFPNPHPSAKHRRAHKRVCGRVGVDGFKPHEGNPHLLVSDDEEDHDKGEEIVRDMEKGSGGIGRQVSDRSEEEFSDAVAEFVDVLAVNRSSGGVLDDDVNGAEKGSTANIIKPLESHQNSQTKSSEAMENEIPLSKSEMLSNPSPSSEPPALVSDVTVQSSNLEVNKEGNIVYSISPIADPLEIALMENTQNSVNGNSLAQIDKNGSMNGKSEEDRGLSTIEYSSISHEINALEDSVQSSILVSAEVGSTVAHLFPMVDPSENAPRENIQTSENPNFLTQVDKDADLKGKSDVYGSLSASETSFVRHETTALEDSLTNDSQTSENLNSSSPFAEDTAMTGKGEHDGGEIFSTAEASVDKTKNETSETDLNLGKAETFVTSDVLPLDRITDVADVCDSRSNEVDRSLSTAEASSDGSEIKALAMDIDISKAEEHVKKVPEDDSEDNDVRSITLPIKYILEPEQENSRFEASLGSCSEPAEAGAMQHVGIPVDGAQVEVEPVGIPIEEHSALHVKDCQYQESEECSLSQSLECDEATTVEMVDNSPAHNEAPANISSSVGQIVEDAIPHEGTPNESAVGLVYAEGECHISEANATSEEGLESNVLEALSDPIISDRRILLDPIVTDVSPADSEMNKMVCSVEEQESHFYQMDLLSSKTQLQSIPDVSVASDVEHSNDDVVNNEADNVTLDDIVHEEERNENSDTTEMRIGKVDAVDDLSTNREFVSEVGSFSQIKPNLEEIMSTHLDAFKHSGGRASNVHEEENKPESSYDIQDCHGENQLRDVKQSVDLAVNEALAVDTVVPMDITADEPIPVERKSNKDTEVKNSHGGSGNPELEESFASATDSEPNDPSLNVAADSVISLVEGGTIDVCSRDLAEDSNNLLKQQPEASPIVPPEGSIDSISLTDSIEGHWGSISDGNVPSSRYASDSPYIFAAVVHAGNNTQSSKQDSAIKGANKDQSVEGTDIAETCSANLEEPGRADGKLSSLSETQTAENQSSSMQAGASPSLSDVVYESKGKQKTEEEIIATVVSWSSDKSRTPLRSLLVEANLESKQKNASNQGPTNLPTQKDESVSTTKEGLSNVSTNQALPPATTELSIDDSAKRNSVKEWNSPARLPNNREKRKPRYWVPFVCCSSVN</sequence>
<dbReference type="PANTHER" id="PTHR35746:SF1">
    <property type="entry name" value="PENTATRICOPEPTIDE REPEAT (PPR) SUPERFAMILY PROTEIN"/>
    <property type="match status" value="1"/>
</dbReference>
<feature type="region of interest" description="Disordered" evidence="2">
    <location>
        <begin position="326"/>
        <end position="365"/>
    </location>
</feature>
<dbReference type="PANTHER" id="PTHR35746">
    <property type="entry name" value="PENTATRICOPEPTIDE REPEAT (PPR) SUPERFAMILY PROTEIN"/>
    <property type="match status" value="1"/>
</dbReference>
<keyword evidence="1" id="KW-0479">Metal-binding</keyword>
<keyword evidence="1" id="KW-0862">Zinc</keyword>
<protein>
    <recommendedName>
        <fullName evidence="3">C2H2-type domain-containing protein</fullName>
    </recommendedName>
</protein>
<evidence type="ECO:0000256" key="1">
    <source>
        <dbReference type="PROSITE-ProRule" id="PRU00042"/>
    </source>
</evidence>
<feature type="region of interest" description="Disordered" evidence="2">
    <location>
        <begin position="767"/>
        <end position="786"/>
    </location>
</feature>